<proteinExistence type="predicted"/>
<reference evidence="1" key="1">
    <citation type="submission" date="2023-03" db="EMBL/GenBank/DDBJ databases">
        <title>Massive genome expansion in bonnet fungi (Mycena s.s.) driven by repeated elements and novel gene families across ecological guilds.</title>
        <authorList>
            <consortium name="Lawrence Berkeley National Laboratory"/>
            <person name="Harder C.B."/>
            <person name="Miyauchi S."/>
            <person name="Viragh M."/>
            <person name="Kuo A."/>
            <person name="Thoen E."/>
            <person name="Andreopoulos B."/>
            <person name="Lu D."/>
            <person name="Skrede I."/>
            <person name="Drula E."/>
            <person name="Henrissat B."/>
            <person name="Morin E."/>
            <person name="Kohler A."/>
            <person name="Barry K."/>
            <person name="LaButti K."/>
            <person name="Morin E."/>
            <person name="Salamov A."/>
            <person name="Lipzen A."/>
            <person name="Mereny Z."/>
            <person name="Hegedus B."/>
            <person name="Baldrian P."/>
            <person name="Stursova M."/>
            <person name="Weitz H."/>
            <person name="Taylor A."/>
            <person name="Grigoriev I.V."/>
            <person name="Nagy L.G."/>
            <person name="Martin F."/>
            <person name="Kauserud H."/>
        </authorList>
    </citation>
    <scope>NUCLEOTIDE SEQUENCE</scope>
    <source>
        <strain evidence="1">CBHHK002</strain>
    </source>
</reference>
<organism evidence="1 2">
    <name type="scientific">Mycena albidolilacea</name>
    <dbReference type="NCBI Taxonomy" id="1033008"/>
    <lineage>
        <taxon>Eukaryota</taxon>
        <taxon>Fungi</taxon>
        <taxon>Dikarya</taxon>
        <taxon>Basidiomycota</taxon>
        <taxon>Agaricomycotina</taxon>
        <taxon>Agaricomycetes</taxon>
        <taxon>Agaricomycetidae</taxon>
        <taxon>Agaricales</taxon>
        <taxon>Marasmiineae</taxon>
        <taxon>Mycenaceae</taxon>
        <taxon>Mycena</taxon>
    </lineage>
</organism>
<keyword evidence="2" id="KW-1185">Reference proteome</keyword>
<gene>
    <name evidence="1" type="ORF">DFH08DRAFT_916756</name>
</gene>
<protein>
    <submittedName>
        <fullName evidence="1">Uncharacterized protein</fullName>
    </submittedName>
</protein>
<dbReference type="EMBL" id="JARIHO010000040">
    <property type="protein sequence ID" value="KAJ7328068.1"/>
    <property type="molecule type" value="Genomic_DNA"/>
</dbReference>
<comment type="caution">
    <text evidence="1">The sequence shown here is derived from an EMBL/GenBank/DDBJ whole genome shotgun (WGS) entry which is preliminary data.</text>
</comment>
<evidence type="ECO:0000313" key="2">
    <source>
        <dbReference type="Proteomes" id="UP001218218"/>
    </source>
</evidence>
<name>A0AAD6ZLT5_9AGAR</name>
<sequence length="245" mass="27835">MPAMAKLMWMKGQTLFRDEANGGRTNYIPLYHPDRESYDPLNLPLRNYDELIEQAVKVDTAPTDAEAERHAKNTGINGLPLLAALSSLSFPDSFAHNLMPLIPQNIIKNLLDLWTDNFKGLDEGEGEYQLESAVIDEIGGACVLAGDTTLASFGARTPNPATQRHYFMAESYTLWATLWGPVLLHGRFEKPKYCKHFLQLVKIFNNCLKLSIDREYVDTELWTRIADWVQRFEKCVEFDLHLNGA</sequence>
<dbReference type="AlphaFoldDB" id="A0AAD6ZLT5"/>
<evidence type="ECO:0000313" key="1">
    <source>
        <dbReference type="EMBL" id="KAJ7328068.1"/>
    </source>
</evidence>
<dbReference type="Proteomes" id="UP001218218">
    <property type="component" value="Unassembled WGS sequence"/>
</dbReference>
<accession>A0AAD6ZLT5</accession>